<feature type="transmembrane region" description="Helical" evidence="1">
    <location>
        <begin position="74"/>
        <end position="96"/>
    </location>
</feature>
<dbReference type="EMBL" id="OVEO01000012">
    <property type="protein sequence ID" value="SPQ99582.1"/>
    <property type="molecule type" value="Genomic_DNA"/>
</dbReference>
<reference evidence="2 4" key="1">
    <citation type="submission" date="2015-02" db="EMBL/GenBank/DDBJ databases">
        <authorList>
            <person name="Chooi Y.-H."/>
        </authorList>
    </citation>
    <scope>NUCLEOTIDE SEQUENCE [LARGE SCALE GENOMIC DNA]</scope>
    <source>
        <strain evidence="2">E3</strain>
    </source>
</reference>
<organism evidence="2 4">
    <name type="scientific">Plasmodiophora brassicae</name>
    <name type="common">Clubroot disease agent</name>
    <dbReference type="NCBI Taxonomy" id="37360"/>
    <lineage>
        <taxon>Eukaryota</taxon>
        <taxon>Sar</taxon>
        <taxon>Rhizaria</taxon>
        <taxon>Endomyxa</taxon>
        <taxon>Phytomyxea</taxon>
        <taxon>Plasmodiophorida</taxon>
        <taxon>Plasmodiophoridae</taxon>
        <taxon>Plasmodiophora</taxon>
    </lineage>
</organism>
<protein>
    <submittedName>
        <fullName evidence="2">Uncharacterized protein</fullName>
    </submittedName>
</protein>
<keyword evidence="4" id="KW-1185">Reference proteome</keyword>
<accession>A0A0G4IXH8</accession>
<geneLocation type="mitochondrion" evidence="3"/>
<gene>
    <name evidence="2" type="ORF">PBRA_007686</name>
    <name evidence="3" type="ORF">PLBR_LOCUS6797</name>
</gene>
<evidence type="ECO:0000313" key="5">
    <source>
        <dbReference type="Proteomes" id="UP000290189"/>
    </source>
</evidence>
<evidence type="ECO:0000256" key="1">
    <source>
        <dbReference type="SAM" id="Phobius"/>
    </source>
</evidence>
<dbReference type="EMBL" id="CDSF01000095">
    <property type="protein sequence ID" value="CEO99952.1"/>
    <property type="molecule type" value="Genomic_DNA"/>
</dbReference>
<keyword evidence="1" id="KW-0472">Membrane</keyword>
<name>A0A0G4IXH8_PLABS</name>
<evidence type="ECO:0000313" key="4">
    <source>
        <dbReference type="Proteomes" id="UP000039324"/>
    </source>
</evidence>
<keyword evidence="1" id="KW-1133">Transmembrane helix</keyword>
<dbReference type="Proteomes" id="UP000039324">
    <property type="component" value="Unassembled WGS sequence"/>
</dbReference>
<evidence type="ECO:0000313" key="2">
    <source>
        <dbReference type="EMBL" id="CEO99952.1"/>
    </source>
</evidence>
<keyword evidence="3" id="KW-0496">Mitochondrion</keyword>
<dbReference type="AlphaFoldDB" id="A0A0G4IXH8"/>
<sequence length="98" mass="10100">MPRLCARSLVVMADSVLPYPDAGVGIVSEPAAQALKDGMVAVGGGLVAMAEALKGGVCVDVDVQLHFPPVKETVVFMATIVTTAAVVYGVVSRVLFKK</sequence>
<dbReference type="Proteomes" id="UP000290189">
    <property type="component" value="Unassembled WGS sequence"/>
</dbReference>
<keyword evidence="1" id="KW-0812">Transmembrane</keyword>
<reference evidence="3 5" key="2">
    <citation type="submission" date="2018-03" db="EMBL/GenBank/DDBJ databases">
        <authorList>
            <person name="Fogelqvist J."/>
        </authorList>
    </citation>
    <scope>NUCLEOTIDE SEQUENCE [LARGE SCALE GENOMIC DNA]</scope>
</reference>
<evidence type="ECO:0000313" key="3">
    <source>
        <dbReference type="EMBL" id="SPQ99582.1"/>
    </source>
</evidence>
<proteinExistence type="predicted"/>